<dbReference type="Proteomes" id="UP000050420">
    <property type="component" value="Unassembled WGS sequence"/>
</dbReference>
<proteinExistence type="predicted"/>
<comment type="caution">
    <text evidence="1">The sequence shown here is derived from an EMBL/GenBank/DDBJ whole genome shotgun (WGS) entry which is preliminary data.</text>
</comment>
<evidence type="ECO:0000313" key="1">
    <source>
        <dbReference type="EMBL" id="KPX99356.1"/>
    </source>
</evidence>
<organism evidence="1 2">
    <name type="scientific">Pseudomonas amygdali pv. mori</name>
    <dbReference type="NCBI Taxonomy" id="34065"/>
    <lineage>
        <taxon>Bacteria</taxon>
        <taxon>Pseudomonadati</taxon>
        <taxon>Pseudomonadota</taxon>
        <taxon>Gammaproteobacteria</taxon>
        <taxon>Pseudomonadales</taxon>
        <taxon>Pseudomonadaceae</taxon>
        <taxon>Pseudomonas</taxon>
        <taxon>Pseudomonas amygdali</taxon>
    </lineage>
</organism>
<gene>
    <name evidence="1" type="ORF">ALO63_200079</name>
</gene>
<dbReference type="EMBL" id="LJQU01000149">
    <property type="protein sequence ID" value="KPX99356.1"/>
    <property type="molecule type" value="Genomic_DNA"/>
</dbReference>
<sequence>MELAINAFVKQAPEGKTLLLKELIFQFLFKTNNTLRNTVVIKTLGVLELFGCFTINKLNFRQVLINEVKSLVIYLSVLKSSALAVSGCSPVSCLTVWIKKPNRMTNSLSC</sequence>
<evidence type="ECO:0000313" key="2">
    <source>
        <dbReference type="Proteomes" id="UP000050420"/>
    </source>
</evidence>
<accession>A0A0P9XVX4</accession>
<reference evidence="1 2" key="1">
    <citation type="submission" date="2015-09" db="EMBL/GenBank/DDBJ databases">
        <title>Genome announcement of multiple Pseudomonas syringae strains.</title>
        <authorList>
            <person name="Thakur S."/>
            <person name="Wang P.W."/>
            <person name="Gong Y."/>
            <person name="Weir B.S."/>
            <person name="Guttman D.S."/>
        </authorList>
    </citation>
    <scope>NUCLEOTIDE SEQUENCE [LARGE SCALE GENOMIC DNA]</scope>
    <source>
        <strain evidence="1 2">ICMP4331</strain>
    </source>
</reference>
<name>A0A0P9XVX4_PSEA0</name>
<dbReference type="AlphaFoldDB" id="A0A0P9XVX4"/>
<protein>
    <submittedName>
        <fullName evidence="1">Transcriptional regulator</fullName>
    </submittedName>
</protein>